<dbReference type="InterPro" id="IPR029018">
    <property type="entry name" value="Hex-like_dom2"/>
</dbReference>
<evidence type="ECO:0000259" key="2">
    <source>
        <dbReference type="Pfam" id="PF17829"/>
    </source>
</evidence>
<dbReference type="InterPro" id="IPR042301">
    <property type="entry name" value="GH115_sf"/>
</dbReference>
<keyword evidence="4" id="KW-1185">Reference proteome</keyword>
<dbReference type="Gene3D" id="3.30.379.10">
    <property type="entry name" value="Chitobiase/beta-hexosaminidase domain 2-like"/>
    <property type="match status" value="1"/>
</dbReference>
<dbReference type="Pfam" id="PF17829">
    <property type="entry name" value="GH115_C"/>
    <property type="match status" value="1"/>
</dbReference>
<reference evidence="3 4" key="1">
    <citation type="submission" date="2024-01" db="EMBL/GenBank/DDBJ databases">
        <authorList>
            <person name="Allen C."/>
            <person name="Tagirdzhanova G."/>
        </authorList>
    </citation>
    <scope>NUCLEOTIDE SEQUENCE [LARGE SCALE GENOMIC DNA]</scope>
</reference>
<organism evidence="3 4">
    <name type="scientific">Sporothrix eucalyptigena</name>
    <dbReference type="NCBI Taxonomy" id="1812306"/>
    <lineage>
        <taxon>Eukaryota</taxon>
        <taxon>Fungi</taxon>
        <taxon>Dikarya</taxon>
        <taxon>Ascomycota</taxon>
        <taxon>Pezizomycotina</taxon>
        <taxon>Sordariomycetes</taxon>
        <taxon>Sordariomycetidae</taxon>
        <taxon>Ophiostomatales</taxon>
        <taxon>Ophiostomataceae</taxon>
        <taxon>Sporothrix</taxon>
    </lineage>
</organism>
<evidence type="ECO:0000256" key="1">
    <source>
        <dbReference type="ARBA" id="ARBA00022801"/>
    </source>
</evidence>
<protein>
    <recommendedName>
        <fullName evidence="2">Gylcosyl hydrolase 115 C-terminal domain-containing protein</fullName>
    </recommendedName>
</protein>
<dbReference type="Pfam" id="PF15979">
    <property type="entry name" value="Glyco_hydro_115"/>
    <property type="match status" value="1"/>
</dbReference>
<dbReference type="Proteomes" id="UP001642482">
    <property type="component" value="Unassembled WGS sequence"/>
</dbReference>
<dbReference type="EMBL" id="CAWUHD010000124">
    <property type="protein sequence ID" value="CAK7233600.1"/>
    <property type="molecule type" value="Genomic_DNA"/>
</dbReference>
<accession>A0ABP0CRH0</accession>
<keyword evidence="1" id="KW-0378">Hydrolase</keyword>
<evidence type="ECO:0000313" key="4">
    <source>
        <dbReference type="Proteomes" id="UP001642482"/>
    </source>
</evidence>
<sequence length="987" mass="110360">MFDQPITAFQPGPGYLSLKGLPILTDPNDYEGVHIAVETLASDLEKVAGVKPEIWTTTAGRSRVPGLIVVGSLPRCRFLSEVKAVNQTSRPSNSSIEGTWESFETSICTSPWPVADRVFVIAGSDKRGTIFGAYTLSEQIGVSPWYWWSDVAVESREQVYALPVTVRQGEPSVQYRGIFINDEAPALRDWARDNFGPQFNKAFYAKVFELLLRLKANFLWPAMWSGYPEPGSSFFTDDPENQALADRYGIVVSTSHHEPMQRSMTEWHVANKDTGAKWRWDAENKSTLVKHFSGGAARAKPYESVITLGMRGDTDKALDMDDPVDTMRDIITTQRQILGDVYEAPENVPQVMALYKEVQSYYEQGLDIPNDVTLLFADDNFGNIRRLPTSAEQQRRGGCGIYYHLEYVGHPRSYKWMNTNSCGKIHQQLSQAYDHGVKKLWVINVGDIKPLELPLTFALSLAWDINSTTSDTIPAFYDNYAAHTFGSDHATDIGRLLLNHDRLLALRRLEHIDTDTFSVLSYNEADVIVQRLIDQENESSALFDSMPEAHKAAYFQLVHYPLRATRLFIDLQVSLAKNQLYGEQRRNTTNVMATRVLDLFDLDYDLTQQFHHSPWTGDKWNHIMKQPRYGFDTKTVGGNYHTPTRDMIRGLSFVQRRQDSTPIAGQMGIAVEGHAGIMPGLANEECCRMQPSRGGRAVGLHLPSLSSYGRSSCYFDIYCRGTRPVVWSIESRSHIEWLSVTPSTDTLDPDDAQDQRVCLTIVDWSYVPVGFCAVVDIGIRSTDGDYEEVHLPVDNRRVPAGFSGFVESDGCVSIYVGDVPLTKSQQAFYQHLPYLGRLPSGAVGLASLPSPDPVLIPYLTYSVFTFTALAPATVTLYFTMALNAHVDGTPFAYDIAMDGVVKQGVPLAGRCHASDLPEGWDNATQDLVWTRKHAFDMAVAGPHTIYYRPLARGVILEKIVVDFGGVRDSYLGPPSYSPVEGRPVVRL</sequence>
<dbReference type="Gene3D" id="1.20.58.2150">
    <property type="match status" value="1"/>
</dbReference>
<dbReference type="PANTHER" id="PTHR37842:SF2">
    <property type="entry name" value="GYLCOSYL HYDROLASE 115 C-TERMINAL DOMAIN-CONTAINING PROTEIN"/>
    <property type="match status" value="1"/>
</dbReference>
<proteinExistence type="predicted"/>
<dbReference type="PANTHER" id="PTHR37842">
    <property type="match status" value="1"/>
</dbReference>
<dbReference type="Gene3D" id="2.60.120.1620">
    <property type="match status" value="1"/>
</dbReference>
<feature type="domain" description="Gylcosyl hydrolase 115 C-terminal" evidence="2">
    <location>
        <begin position="804"/>
        <end position="974"/>
    </location>
</feature>
<dbReference type="Gene3D" id="3.20.20.520">
    <property type="entry name" value="Glycosyl hydrolase family 115"/>
    <property type="match status" value="1"/>
</dbReference>
<dbReference type="InterPro" id="IPR031924">
    <property type="entry name" value="GH115"/>
</dbReference>
<evidence type="ECO:0000313" key="3">
    <source>
        <dbReference type="EMBL" id="CAK7233600.1"/>
    </source>
</evidence>
<gene>
    <name evidence="3" type="ORF">SEUCBS140593_008655</name>
</gene>
<comment type="caution">
    <text evidence="3">The sequence shown here is derived from an EMBL/GenBank/DDBJ whole genome shotgun (WGS) entry which is preliminary data.</text>
</comment>
<name>A0ABP0CRH0_9PEZI</name>
<dbReference type="InterPro" id="IPR041437">
    <property type="entry name" value="GH115_C"/>
</dbReference>